<evidence type="ECO:0000256" key="1">
    <source>
        <dbReference type="ARBA" id="ARBA00022737"/>
    </source>
</evidence>
<evidence type="ECO:0000256" key="2">
    <source>
        <dbReference type="ARBA" id="ARBA00022771"/>
    </source>
</evidence>
<keyword evidence="5" id="KW-0238">DNA-binding</keyword>
<dbReference type="Gene3D" id="2.60.260.20">
    <property type="entry name" value="Urease metallochaperone UreE, N-terminal domain"/>
    <property type="match status" value="2"/>
</dbReference>
<dbReference type="GO" id="GO:0005737">
    <property type="term" value="C:cytoplasm"/>
    <property type="evidence" value="ECO:0007669"/>
    <property type="project" value="TreeGrafter"/>
</dbReference>
<gene>
    <name evidence="5" type="ORF">H206_03221</name>
</gene>
<evidence type="ECO:0000259" key="4">
    <source>
        <dbReference type="PROSITE" id="PS50076"/>
    </source>
</evidence>
<evidence type="ECO:0000256" key="3">
    <source>
        <dbReference type="ARBA" id="ARBA00023186"/>
    </source>
</evidence>
<dbReference type="SUPFAM" id="SSF49493">
    <property type="entry name" value="HSP40/DnaJ peptide-binding domain"/>
    <property type="match status" value="2"/>
</dbReference>
<dbReference type="PROSITE" id="PS00636">
    <property type="entry name" value="DNAJ_1"/>
    <property type="match status" value="1"/>
</dbReference>
<dbReference type="PANTHER" id="PTHR43096:SF52">
    <property type="entry name" value="DNAJ HOMOLOG 1, MITOCHONDRIAL-RELATED"/>
    <property type="match status" value="1"/>
</dbReference>
<dbReference type="SMART" id="SM00271">
    <property type="entry name" value="DnaJ"/>
    <property type="match status" value="1"/>
</dbReference>
<dbReference type="Gene3D" id="1.10.287.110">
    <property type="entry name" value="DnaJ domain"/>
    <property type="match status" value="1"/>
</dbReference>
<protein>
    <submittedName>
        <fullName evidence="5">Curved DNA-binding protein</fullName>
    </submittedName>
</protein>
<keyword evidence="6" id="KW-1185">Reference proteome</keyword>
<dbReference type="SUPFAM" id="SSF46565">
    <property type="entry name" value="Chaperone J-domain"/>
    <property type="match status" value="1"/>
</dbReference>
<feature type="domain" description="J" evidence="4">
    <location>
        <begin position="2"/>
        <end position="67"/>
    </location>
</feature>
<keyword evidence="2" id="KW-0479">Metal-binding</keyword>
<dbReference type="PROSITE" id="PS50076">
    <property type="entry name" value="DNAJ_2"/>
    <property type="match status" value="1"/>
</dbReference>
<dbReference type="Pfam" id="PF01556">
    <property type="entry name" value="DnaJ_C"/>
    <property type="match status" value="1"/>
</dbReference>
<dbReference type="InterPro" id="IPR008971">
    <property type="entry name" value="HSP40/DnaJ_pept-bd"/>
</dbReference>
<keyword evidence="2" id="KW-0862">Zinc</keyword>
<dbReference type="GO" id="GO:0042026">
    <property type="term" value="P:protein refolding"/>
    <property type="evidence" value="ECO:0007669"/>
    <property type="project" value="TreeGrafter"/>
</dbReference>
<comment type="caution">
    <text evidence="5">The sequence shown here is derived from an EMBL/GenBank/DDBJ whole genome shotgun (WGS) entry which is preliminary data.</text>
</comment>
<dbReference type="EMBL" id="MTKO01000137">
    <property type="protein sequence ID" value="RWX42921.1"/>
    <property type="molecule type" value="Genomic_DNA"/>
</dbReference>
<dbReference type="InterPro" id="IPR018253">
    <property type="entry name" value="DnaJ_domain_CS"/>
</dbReference>
<dbReference type="InterPro" id="IPR002939">
    <property type="entry name" value="DnaJ_C"/>
</dbReference>
<name>A0A3S3RM33_9BACT</name>
<keyword evidence="2" id="KW-0863">Zinc-finger</keyword>
<dbReference type="GO" id="GO:0051082">
    <property type="term" value="F:unfolded protein binding"/>
    <property type="evidence" value="ECO:0007669"/>
    <property type="project" value="InterPro"/>
</dbReference>
<dbReference type="GO" id="GO:0003677">
    <property type="term" value="F:DNA binding"/>
    <property type="evidence" value="ECO:0007669"/>
    <property type="project" value="UniProtKB-KW"/>
</dbReference>
<dbReference type="Proteomes" id="UP000287853">
    <property type="component" value="Unassembled WGS sequence"/>
</dbReference>
<organism evidence="5 6">
    <name type="scientific">Candidatus Electrothrix aarhusensis</name>
    <dbReference type="NCBI Taxonomy" id="1859131"/>
    <lineage>
        <taxon>Bacteria</taxon>
        <taxon>Pseudomonadati</taxon>
        <taxon>Thermodesulfobacteriota</taxon>
        <taxon>Desulfobulbia</taxon>
        <taxon>Desulfobulbales</taxon>
        <taxon>Desulfobulbaceae</taxon>
        <taxon>Candidatus Electrothrix</taxon>
    </lineage>
</organism>
<dbReference type="InterPro" id="IPR001623">
    <property type="entry name" value="DnaJ_domain"/>
</dbReference>
<keyword evidence="3" id="KW-0143">Chaperone</keyword>
<dbReference type="CDD" id="cd06257">
    <property type="entry name" value="DnaJ"/>
    <property type="match status" value="1"/>
</dbReference>
<accession>A0A3S3RM33</accession>
<dbReference type="InterPro" id="IPR036869">
    <property type="entry name" value="J_dom_sf"/>
</dbReference>
<reference evidence="5 6" key="1">
    <citation type="submission" date="2017-01" db="EMBL/GenBank/DDBJ databases">
        <title>The cable genome- insights into the physiology and evolution of filamentous bacteria capable of sulfide oxidation via long distance electron transfer.</title>
        <authorList>
            <person name="Schreiber L."/>
            <person name="Bjerg J.T."/>
            <person name="Boggild A."/>
            <person name="Van De Vossenberg J."/>
            <person name="Meysman F."/>
            <person name="Nielsen L.P."/>
            <person name="Schramm A."/>
            <person name="Kjeldsen K.U."/>
        </authorList>
    </citation>
    <scope>NUCLEOTIDE SEQUENCE [LARGE SCALE GENOMIC DNA]</scope>
    <source>
        <strain evidence="5">MCF</strain>
    </source>
</reference>
<dbReference type="GO" id="GO:0008270">
    <property type="term" value="F:zinc ion binding"/>
    <property type="evidence" value="ECO:0007669"/>
    <property type="project" value="UniProtKB-KW"/>
</dbReference>
<sequence>MEYYKILGVEKAASAAEIKKSYRKLALKYHPDKNPDNKEAEDKFKQISEAYAVLSDEKKRQEYDTYGSAGFQQRYSQEDIFRGFDINDIFNQFGGGGGRTSFRFGGQGGAAGGNPFDFFSQAGGGAQGGGCGGGGCRPQPVKGQDQTYELAVSLEDVLHGAEKNISLRRDGGNQNIAVKVPKGIESGKRLRLSGKGAPSPSGGPPGDLYLKVTVQPHSSFTRDGDNLITEKKVPFSQACLGTAVEITSLDERKFKLKVPAGVQQEAKLRIKDMACRPVP</sequence>
<evidence type="ECO:0000313" key="5">
    <source>
        <dbReference type="EMBL" id="RWX42921.1"/>
    </source>
</evidence>
<dbReference type="AlphaFoldDB" id="A0A3S3RM33"/>
<evidence type="ECO:0000313" key="6">
    <source>
        <dbReference type="Proteomes" id="UP000287853"/>
    </source>
</evidence>
<dbReference type="PRINTS" id="PR00625">
    <property type="entry name" value="JDOMAIN"/>
</dbReference>
<dbReference type="PANTHER" id="PTHR43096">
    <property type="entry name" value="DNAJ HOMOLOG 1, MITOCHONDRIAL-RELATED"/>
    <property type="match status" value="1"/>
</dbReference>
<dbReference type="Pfam" id="PF00226">
    <property type="entry name" value="DnaJ"/>
    <property type="match status" value="1"/>
</dbReference>
<dbReference type="CDD" id="cd10747">
    <property type="entry name" value="DnaJ_C"/>
    <property type="match status" value="1"/>
</dbReference>
<proteinExistence type="predicted"/>
<keyword evidence="1" id="KW-0677">Repeat</keyword>
<dbReference type="FunFam" id="1.10.287.110:FF:000034">
    <property type="entry name" value="Chaperone protein DnaJ"/>
    <property type="match status" value="1"/>
</dbReference>